<feature type="domain" description="Major facilitator superfamily (MFS) profile" evidence="7">
    <location>
        <begin position="216"/>
        <end position="403"/>
    </location>
</feature>
<dbReference type="SUPFAM" id="SSF103473">
    <property type="entry name" value="MFS general substrate transporter"/>
    <property type="match status" value="1"/>
</dbReference>
<dbReference type="InterPro" id="IPR011701">
    <property type="entry name" value="MFS"/>
</dbReference>
<comment type="caution">
    <text evidence="8">The sequence shown here is derived from an EMBL/GenBank/DDBJ whole genome shotgun (WGS) entry which is preliminary data.</text>
</comment>
<evidence type="ECO:0000256" key="4">
    <source>
        <dbReference type="ARBA" id="ARBA00022989"/>
    </source>
</evidence>
<feature type="transmembrane region" description="Helical" evidence="6">
    <location>
        <begin position="166"/>
        <end position="187"/>
    </location>
</feature>
<dbReference type="CDD" id="cd17339">
    <property type="entry name" value="MFS_NIMT_CynX_like"/>
    <property type="match status" value="1"/>
</dbReference>
<keyword evidence="2" id="KW-0813">Transport</keyword>
<comment type="subcellular location">
    <subcellularLocation>
        <location evidence="1">Cell membrane</location>
        <topology evidence="1">Multi-pass membrane protein</topology>
    </subcellularLocation>
</comment>
<feature type="transmembrane region" description="Helical" evidence="6">
    <location>
        <begin position="135"/>
        <end position="160"/>
    </location>
</feature>
<name>A0A418IJ35_9STAP</name>
<reference evidence="8 9" key="1">
    <citation type="journal article" date="2016" name="Front. Microbiol.">
        <title>Comprehensive Phylogenetic Analysis of Bovine Non-aureus Staphylococci Species Based on Whole-Genome Sequencing.</title>
        <authorList>
            <person name="Naushad S."/>
            <person name="Barkema H.W."/>
            <person name="Luby C."/>
            <person name="Condas L.A."/>
            <person name="Nobrega D.B."/>
            <person name="Carson D.A."/>
            <person name="De Buck J."/>
        </authorList>
    </citation>
    <scope>NUCLEOTIDE SEQUENCE [LARGE SCALE GENOMIC DNA]</scope>
    <source>
        <strain evidence="8 9">SNUC 4554</strain>
    </source>
</reference>
<evidence type="ECO:0000259" key="7">
    <source>
        <dbReference type="PROSITE" id="PS50850"/>
    </source>
</evidence>
<feature type="transmembrane region" description="Helical" evidence="6">
    <location>
        <begin position="219"/>
        <end position="242"/>
    </location>
</feature>
<feature type="transmembrane region" description="Helical" evidence="6">
    <location>
        <begin position="254"/>
        <end position="273"/>
    </location>
</feature>
<feature type="transmembrane region" description="Helical" evidence="6">
    <location>
        <begin position="82"/>
        <end position="98"/>
    </location>
</feature>
<dbReference type="InterPro" id="IPR036259">
    <property type="entry name" value="MFS_trans_sf"/>
</dbReference>
<dbReference type="PANTHER" id="PTHR23523:SF2">
    <property type="entry name" value="2-NITROIMIDAZOLE TRANSPORTER"/>
    <property type="match status" value="1"/>
</dbReference>
<feature type="transmembrane region" description="Helical" evidence="6">
    <location>
        <begin position="351"/>
        <end position="367"/>
    </location>
</feature>
<dbReference type="Proteomes" id="UP000286317">
    <property type="component" value="Unassembled WGS sequence"/>
</dbReference>
<sequence length="403" mass="43907">MTDPYRINKVNNNWGVIFAIVFIASTLRAPLTSVGPVVDEIKQVMEINNSVAGILTTIPLIIFAIVSPFVSKVTARLTMSRTILYSTMLLIVALYLRIAGDFTLFLIGTLILGVAIAFGNVVLPSYVKWYFPMQIGLATGIYSGTMNFTAGLGGGLSFPLSEITPLGFRLSLSFWILFAIIAIILWIPKARKGVQLEKATAIADQQDRPKKVAITKSKLAWMVALTMGFQSMVFYTVVAWVPSILVDRGLDPSTAGYLLMLNQFSQVPMTFTFPIIASKLKDQRILVVIITALFLVGFSLFFTQSLVLLIIGIIIAGLAMGACFSLCMTFFSIRARTSDGSISLSGFGQSVGYLIAAVGPFLIGYLHDATESWNSGIIALIVMSALFFIFGYPAAKNRVVEDH</sequence>
<dbReference type="EMBL" id="QXUF01000003">
    <property type="protein sequence ID" value="RIN03011.1"/>
    <property type="molecule type" value="Genomic_DNA"/>
</dbReference>
<evidence type="ECO:0000256" key="1">
    <source>
        <dbReference type="ARBA" id="ARBA00004651"/>
    </source>
</evidence>
<feature type="transmembrane region" description="Helical" evidence="6">
    <location>
        <begin position="51"/>
        <end position="70"/>
    </location>
</feature>
<evidence type="ECO:0000313" key="9">
    <source>
        <dbReference type="Proteomes" id="UP000286317"/>
    </source>
</evidence>
<gene>
    <name evidence="8" type="ORF">BU112_00790</name>
</gene>
<evidence type="ECO:0000313" key="8">
    <source>
        <dbReference type="EMBL" id="RIN03011.1"/>
    </source>
</evidence>
<dbReference type="Pfam" id="PF07690">
    <property type="entry name" value="MFS_1"/>
    <property type="match status" value="1"/>
</dbReference>
<keyword evidence="4 6" id="KW-1133">Transmembrane helix</keyword>
<keyword evidence="5 6" id="KW-0472">Membrane</keyword>
<dbReference type="InterPro" id="IPR052524">
    <property type="entry name" value="MFS_Cyanate_Porter"/>
</dbReference>
<feature type="transmembrane region" description="Helical" evidence="6">
    <location>
        <begin position="373"/>
        <end position="395"/>
    </location>
</feature>
<feature type="transmembrane region" description="Helical" evidence="6">
    <location>
        <begin position="104"/>
        <end position="123"/>
    </location>
</feature>
<dbReference type="RefSeq" id="WP_119585828.1">
    <property type="nucleotide sequence ID" value="NZ_JAWVBH010000001.1"/>
</dbReference>
<dbReference type="InterPro" id="IPR020846">
    <property type="entry name" value="MFS_dom"/>
</dbReference>
<evidence type="ECO:0000256" key="6">
    <source>
        <dbReference type="SAM" id="Phobius"/>
    </source>
</evidence>
<evidence type="ECO:0000256" key="2">
    <source>
        <dbReference type="ARBA" id="ARBA00022448"/>
    </source>
</evidence>
<accession>A0A418IJ35</accession>
<dbReference type="GO" id="GO:0005886">
    <property type="term" value="C:plasma membrane"/>
    <property type="evidence" value="ECO:0007669"/>
    <property type="project" value="UniProtKB-SubCell"/>
</dbReference>
<evidence type="ECO:0000256" key="5">
    <source>
        <dbReference type="ARBA" id="ARBA00023136"/>
    </source>
</evidence>
<feature type="transmembrane region" description="Helical" evidence="6">
    <location>
        <begin position="285"/>
        <end position="302"/>
    </location>
</feature>
<dbReference type="PANTHER" id="PTHR23523">
    <property type="match status" value="1"/>
</dbReference>
<dbReference type="OrthoDB" id="9797740at2"/>
<dbReference type="Gene3D" id="1.20.1250.20">
    <property type="entry name" value="MFS general substrate transporter like domains"/>
    <property type="match status" value="2"/>
</dbReference>
<keyword evidence="3 6" id="KW-0812">Transmembrane</keyword>
<dbReference type="AlphaFoldDB" id="A0A418IJ35"/>
<feature type="transmembrane region" description="Helical" evidence="6">
    <location>
        <begin position="308"/>
        <end position="331"/>
    </location>
</feature>
<evidence type="ECO:0000256" key="3">
    <source>
        <dbReference type="ARBA" id="ARBA00022692"/>
    </source>
</evidence>
<organism evidence="8 9">
    <name type="scientific">Staphylococcus shinii</name>
    <dbReference type="NCBI Taxonomy" id="2912228"/>
    <lineage>
        <taxon>Bacteria</taxon>
        <taxon>Bacillati</taxon>
        <taxon>Bacillota</taxon>
        <taxon>Bacilli</taxon>
        <taxon>Bacillales</taxon>
        <taxon>Staphylococcaceae</taxon>
        <taxon>Staphylococcus</taxon>
    </lineage>
</organism>
<keyword evidence="9" id="KW-1185">Reference proteome</keyword>
<proteinExistence type="predicted"/>
<protein>
    <submittedName>
        <fullName evidence="8">MFS transporter</fullName>
    </submittedName>
</protein>
<dbReference type="GO" id="GO:0022857">
    <property type="term" value="F:transmembrane transporter activity"/>
    <property type="evidence" value="ECO:0007669"/>
    <property type="project" value="InterPro"/>
</dbReference>
<feature type="transmembrane region" description="Helical" evidence="6">
    <location>
        <begin position="12"/>
        <end position="31"/>
    </location>
</feature>
<dbReference type="PROSITE" id="PS50850">
    <property type="entry name" value="MFS"/>
    <property type="match status" value="1"/>
</dbReference>